<evidence type="ECO:0000256" key="1">
    <source>
        <dbReference type="ARBA" id="ARBA00004123"/>
    </source>
</evidence>
<dbReference type="GO" id="GO:0003712">
    <property type="term" value="F:transcription coregulator activity"/>
    <property type="evidence" value="ECO:0007669"/>
    <property type="project" value="InterPro"/>
</dbReference>
<keyword evidence="7" id="KW-1185">Reference proteome</keyword>
<keyword evidence="4" id="KW-0010">Activator</keyword>
<gene>
    <name evidence="4" type="primary">MED20</name>
    <name evidence="6" type="ORF">H2200_008272</name>
</gene>
<accession>A0AA38X5G2</accession>
<evidence type="ECO:0000256" key="5">
    <source>
        <dbReference type="SAM" id="MobiDB-lite"/>
    </source>
</evidence>
<keyword evidence="4" id="KW-0804">Transcription</keyword>
<keyword evidence="4" id="KW-0805">Transcription regulation</keyword>
<evidence type="ECO:0000313" key="7">
    <source>
        <dbReference type="Proteomes" id="UP001172673"/>
    </source>
</evidence>
<dbReference type="EMBL" id="JAPDRK010000012">
    <property type="protein sequence ID" value="KAJ9607200.1"/>
    <property type="molecule type" value="Genomic_DNA"/>
</dbReference>
<dbReference type="Proteomes" id="UP001172673">
    <property type="component" value="Unassembled WGS sequence"/>
</dbReference>
<evidence type="ECO:0000313" key="6">
    <source>
        <dbReference type="EMBL" id="KAJ9607200.1"/>
    </source>
</evidence>
<name>A0AA38X5G2_9EURO</name>
<keyword evidence="3 4" id="KW-0539">Nucleus</keyword>
<organism evidence="6 7">
    <name type="scientific">Cladophialophora chaetospira</name>
    <dbReference type="NCBI Taxonomy" id="386627"/>
    <lineage>
        <taxon>Eukaryota</taxon>
        <taxon>Fungi</taxon>
        <taxon>Dikarya</taxon>
        <taxon>Ascomycota</taxon>
        <taxon>Pezizomycotina</taxon>
        <taxon>Eurotiomycetes</taxon>
        <taxon>Chaetothyriomycetidae</taxon>
        <taxon>Chaetothyriales</taxon>
        <taxon>Herpotrichiellaceae</taxon>
        <taxon>Cladophialophora</taxon>
    </lineage>
</organism>
<reference evidence="6" key="1">
    <citation type="submission" date="2022-10" db="EMBL/GenBank/DDBJ databases">
        <title>Culturing micro-colonial fungi from biological soil crusts in the Mojave desert and describing Neophaeococcomyces mojavensis, and introducing the new genera and species Taxawa tesnikishii.</title>
        <authorList>
            <person name="Kurbessoian T."/>
            <person name="Stajich J.E."/>
        </authorList>
    </citation>
    <scope>NUCLEOTIDE SEQUENCE</scope>
    <source>
        <strain evidence="6">TK_41</strain>
    </source>
</reference>
<dbReference type="InterPro" id="IPR013921">
    <property type="entry name" value="Mediator_Med20"/>
</dbReference>
<evidence type="ECO:0000256" key="2">
    <source>
        <dbReference type="ARBA" id="ARBA00010743"/>
    </source>
</evidence>
<proteinExistence type="inferred from homology"/>
<protein>
    <recommendedName>
        <fullName evidence="4">Mediator of RNA polymerase II transcription subunit 20</fullName>
    </recommendedName>
    <alternativeName>
        <fullName evidence="4">Mediator complex subunit 20</fullName>
    </alternativeName>
</protein>
<evidence type="ECO:0000256" key="3">
    <source>
        <dbReference type="ARBA" id="ARBA00023242"/>
    </source>
</evidence>
<comment type="caution">
    <text evidence="6">The sequence shown here is derived from an EMBL/GenBank/DDBJ whole genome shotgun (WGS) entry which is preliminary data.</text>
</comment>
<comment type="subcellular location">
    <subcellularLocation>
        <location evidence="1 4">Nucleus</location>
    </subcellularLocation>
</comment>
<dbReference type="AlphaFoldDB" id="A0AA38X5G2"/>
<comment type="subunit">
    <text evidence="4">Component of the Mediator complex.</text>
</comment>
<feature type="compositionally biased region" description="Polar residues" evidence="5">
    <location>
        <begin position="222"/>
        <end position="232"/>
    </location>
</feature>
<evidence type="ECO:0000256" key="4">
    <source>
        <dbReference type="RuleBase" id="RU364152"/>
    </source>
</evidence>
<feature type="region of interest" description="Disordered" evidence="5">
    <location>
        <begin position="216"/>
        <end position="246"/>
    </location>
</feature>
<dbReference type="GO" id="GO:0006357">
    <property type="term" value="P:regulation of transcription by RNA polymerase II"/>
    <property type="evidence" value="ECO:0007669"/>
    <property type="project" value="InterPro"/>
</dbReference>
<sequence>MPLTGLFLLPIAPGQSSPSPTLISHISRSFPAEPLPNFNLDHRLFVDTSSLHPAYDASLRKSTSLMTLSHTPLTTYVSTTSPKGRSQASGISSQTSTHITIPSSAADSFTQLIGTKLQPLWTHRQSLVIENGTALSLKDGEWTLRIGDLKNPPRPNQAGPNLRGMLVEVSHMDDDDDKIIQASKDGRDEANTNSVDKDDEALLRGFLESVTDGSGVSAIINPETSRSLIRRTSPQEKDRGAPTSSPDFKLAVLYLDILRGPRG</sequence>
<dbReference type="GO" id="GO:0016592">
    <property type="term" value="C:mediator complex"/>
    <property type="evidence" value="ECO:0007669"/>
    <property type="project" value="InterPro"/>
</dbReference>
<feature type="region of interest" description="Disordered" evidence="5">
    <location>
        <begin position="76"/>
        <end position="97"/>
    </location>
</feature>
<comment type="similarity">
    <text evidence="2 4">Belongs to the Mediator complex subunit 20 family.</text>
</comment>
<dbReference type="Pfam" id="PF08612">
    <property type="entry name" value="Med20"/>
    <property type="match status" value="1"/>
</dbReference>
<comment type="function">
    <text evidence="4">Component of the Mediator complex, a coactivator involved in the regulated transcription of nearly all RNA polymerase II-dependent genes. Mediator functions as a bridge to convey information from gene-specific regulatory proteins to the basal RNA polymerase II transcription machinery. Mediator is recruited to promoters by direct interactions with regulatory proteins and serves as a scaffold for the assembly of a functional preinitiation complex with RNA polymerase II and the general transcription factors.</text>
</comment>